<gene>
    <name evidence="2" type="ORF">P245_26160</name>
    <name evidence="3" type="ORF">P608_14130</name>
</gene>
<evidence type="ECO:0000313" key="3">
    <source>
        <dbReference type="EMBL" id="KGH10940.1"/>
    </source>
</evidence>
<proteinExistence type="predicted"/>
<dbReference type="Proteomes" id="UP000029549">
    <property type="component" value="Unassembled WGS sequence"/>
</dbReference>
<accession>A0A0E3BTZ3</accession>
<comment type="caution">
    <text evidence="3">The sequence shown here is derived from an EMBL/GenBank/DDBJ whole genome shotgun (WGS) entry which is preliminary data.</text>
</comment>
<evidence type="ECO:0000313" key="5">
    <source>
        <dbReference type="Proteomes" id="UP000029567"/>
    </source>
</evidence>
<reference evidence="4 5" key="1">
    <citation type="submission" date="2013-09" db="EMBL/GenBank/DDBJ databases">
        <title>High correlation between genotypes and phenotypes of environmental bacteria Comamonas testosteroni strains.</title>
        <authorList>
            <person name="Liu L."/>
            <person name="Zhu W."/>
            <person name="Xia X."/>
            <person name="Xu B."/>
            <person name="Luo M."/>
            <person name="Wang G."/>
        </authorList>
    </citation>
    <scope>NUCLEOTIDE SEQUENCE [LARGE SCALE GENOMIC DNA]</scope>
    <source>
        <strain evidence="3 4">DF2</strain>
        <strain evidence="2 5">JL14</strain>
    </source>
</reference>
<keyword evidence="4" id="KW-1185">Reference proteome</keyword>
<sequence length="54" mass="6154">MGHALHDRDQSAAGQRLNRKVNEKANRRKPGKKELRDLKDELELDLLPMVFASG</sequence>
<dbReference type="EMBL" id="AWTN01000148">
    <property type="protein sequence ID" value="KGG83048.1"/>
    <property type="molecule type" value="Genomic_DNA"/>
</dbReference>
<protein>
    <submittedName>
        <fullName evidence="3">Uncharacterized protein</fullName>
    </submittedName>
</protein>
<dbReference type="AlphaFoldDB" id="A0A0E3BTZ3"/>
<evidence type="ECO:0000313" key="4">
    <source>
        <dbReference type="Proteomes" id="UP000029549"/>
    </source>
</evidence>
<organism evidence="3 4">
    <name type="scientific">Comamonas thiooxydans</name>
    <dbReference type="NCBI Taxonomy" id="363952"/>
    <lineage>
        <taxon>Bacteria</taxon>
        <taxon>Pseudomonadati</taxon>
        <taxon>Pseudomonadota</taxon>
        <taxon>Betaproteobacteria</taxon>
        <taxon>Burkholderiales</taxon>
        <taxon>Comamonadaceae</taxon>
        <taxon>Comamonas</taxon>
    </lineage>
</organism>
<feature type="compositionally biased region" description="Basic and acidic residues" evidence="1">
    <location>
        <begin position="1"/>
        <end position="10"/>
    </location>
</feature>
<evidence type="ECO:0000313" key="2">
    <source>
        <dbReference type="EMBL" id="KGG83048.1"/>
    </source>
</evidence>
<dbReference type="Proteomes" id="UP000029567">
    <property type="component" value="Unassembled WGS sequence"/>
</dbReference>
<dbReference type="EMBL" id="AWTP01000112">
    <property type="protein sequence ID" value="KGH10940.1"/>
    <property type="molecule type" value="Genomic_DNA"/>
</dbReference>
<evidence type="ECO:0000256" key="1">
    <source>
        <dbReference type="SAM" id="MobiDB-lite"/>
    </source>
</evidence>
<feature type="region of interest" description="Disordered" evidence="1">
    <location>
        <begin position="1"/>
        <end position="36"/>
    </location>
</feature>
<name>A0A0E3BTZ3_9BURK</name>